<feature type="transmembrane region" description="Helical" evidence="1">
    <location>
        <begin position="39"/>
        <end position="58"/>
    </location>
</feature>
<dbReference type="Proteomes" id="UP000008694">
    <property type="component" value="Unassembled WGS sequence"/>
</dbReference>
<feature type="non-terminal residue" evidence="3">
    <location>
        <position position="1"/>
    </location>
</feature>
<evidence type="ECO:0000256" key="1">
    <source>
        <dbReference type="SAM" id="Phobius"/>
    </source>
</evidence>
<reference evidence="4" key="1">
    <citation type="journal article" date="2011" name="Nat. Genet.">
        <title>The Arabidopsis lyrata genome sequence and the basis of rapid genome size change.</title>
        <authorList>
            <person name="Hu T.T."/>
            <person name="Pattyn P."/>
            <person name="Bakker E.G."/>
            <person name="Cao J."/>
            <person name="Cheng J.-F."/>
            <person name="Clark R.M."/>
            <person name="Fahlgren N."/>
            <person name="Fawcett J.A."/>
            <person name="Grimwood J."/>
            <person name="Gundlach H."/>
            <person name="Haberer G."/>
            <person name="Hollister J.D."/>
            <person name="Ossowski S."/>
            <person name="Ottilar R.P."/>
            <person name="Salamov A.A."/>
            <person name="Schneeberger K."/>
            <person name="Spannagl M."/>
            <person name="Wang X."/>
            <person name="Yang L."/>
            <person name="Nasrallah M.E."/>
            <person name="Bergelson J."/>
            <person name="Carrington J.C."/>
            <person name="Gaut B.S."/>
            <person name="Schmutz J."/>
            <person name="Mayer K.F.X."/>
            <person name="Van de Peer Y."/>
            <person name="Grigoriev I.V."/>
            <person name="Nordborg M."/>
            <person name="Weigel D."/>
            <person name="Guo Y.-L."/>
        </authorList>
    </citation>
    <scope>NUCLEOTIDE SEQUENCE [LARGE SCALE GENOMIC DNA]</scope>
    <source>
        <strain evidence="4">cv. MN47</strain>
    </source>
</reference>
<protein>
    <submittedName>
        <fullName evidence="3">Predicted protein</fullName>
    </submittedName>
</protein>
<evidence type="ECO:0000256" key="2">
    <source>
        <dbReference type="SAM" id="SignalP"/>
    </source>
</evidence>
<feature type="chain" id="PRO_5012565022" evidence="2">
    <location>
        <begin position="16"/>
        <end position="74"/>
    </location>
</feature>
<accession>D7KXF1</accession>
<keyword evidence="1" id="KW-0812">Transmembrane</keyword>
<evidence type="ECO:0000313" key="4">
    <source>
        <dbReference type="Proteomes" id="UP000008694"/>
    </source>
</evidence>
<organism evidence="4">
    <name type="scientific">Arabidopsis lyrata subsp. lyrata</name>
    <name type="common">Lyre-leaved rock-cress</name>
    <dbReference type="NCBI Taxonomy" id="81972"/>
    <lineage>
        <taxon>Eukaryota</taxon>
        <taxon>Viridiplantae</taxon>
        <taxon>Streptophyta</taxon>
        <taxon>Embryophyta</taxon>
        <taxon>Tracheophyta</taxon>
        <taxon>Spermatophyta</taxon>
        <taxon>Magnoliopsida</taxon>
        <taxon>eudicotyledons</taxon>
        <taxon>Gunneridae</taxon>
        <taxon>Pentapetalae</taxon>
        <taxon>rosids</taxon>
        <taxon>malvids</taxon>
        <taxon>Brassicales</taxon>
        <taxon>Brassicaceae</taxon>
        <taxon>Camelineae</taxon>
        <taxon>Arabidopsis</taxon>
    </lineage>
</organism>
<sequence length="74" mass="8481">LCCFYLLLLLLSVFATQLQVPYGFSSKSFPYFVKSSTFIFLKHCYLLISSPKILLYLIHLSRFVHVGIGECSLL</sequence>
<dbReference type="AlphaFoldDB" id="D7KXF1"/>
<dbReference type="Gramene" id="Al_scaffold_0002_567">
    <property type="protein sequence ID" value="Al_scaffold_0002_567"/>
    <property type="gene ID" value="Al_scaffold_0002_567"/>
</dbReference>
<evidence type="ECO:0000313" key="3">
    <source>
        <dbReference type="EMBL" id="EFH62909.1"/>
    </source>
</evidence>
<gene>
    <name evidence="3" type="ORF">ARALYDRAFT_675417</name>
</gene>
<dbReference type="EMBL" id="GL348714">
    <property type="protein sequence ID" value="EFH62909.1"/>
    <property type="molecule type" value="Genomic_DNA"/>
</dbReference>
<name>D7KXF1_ARALL</name>
<keyword evidence="1" id="KW-1133">Transmembrane helix</keyword>
<keyword evidence="2" id="KW-0732">Signal</keyword>
<dbReference type="HOGENOM" id="CLU_2695062_0_0_1"/>
<feature type="signal peptide" evidence="2">
    <location>
        <begin position="1"/>
        <end position="15"/>
    </location>
</feature>
<proteinExistence type="predicted"/>
<keyword evidence="1" id="KW-0472">Membrane</keyword>
<keyword evidence="4" id="KW-1185">Reference proteome</keyword>